<feature type="compositionally biased region" description="Polar residues" evidence="1">
    <location>
        <begin position="269"/>
        <end position="282"/>
    </location>
</feature>
<evidence type="ECO:0000313" key="4">
    <source>
        <dbReference type="EMBL" id="CAF4453612.1"/>
    </source>
</evidence>
<feature type="region of interest" description="Disordered" evidence="1">
    <location>
        <begin position="1"/>
        <end position="55"/>
    </location>
</feature>
<proteinExistence type="predicted"/>
<evidence type="ECO:0000256" key="1">
    <source>
        <dbReference type="SAM" id="MobiDB-lite"/>
    </source>
</evidence>
<feature type="region of interest" description="Disordered" evidence="1">
    <location>
        <begin position="269"/>
        <end position="299"/>
    </location>
</feature>
<dbReference type="AlphaFoldDB" id="A0A816EBE8"/>
<dbReference type="Proteomes" id="UP000663829">
    <property type="component" value="Unassembled WGS sequence"/>
</dbReference>
<evidence type="ECO:0000313" key="3">
    <source>
        <dbReference type="EMBL" id="CAF1648166.1"/>
    </source>
</evidence>
<protein>
    <submittedName>
        <fullName evidence="3">Uncharacterized protein</fullName>
    </submittedName>
</protein>
<dbReference type="EMBL" id="CAJOBC010120322">
    <property type="protein sequence ID" value="CAF4571182.1"/>
    <property type="molecule type" value="Genomic_DNA"/>
</dbReference>
<feature type="non-terminal residue" evidence="3">
    <location>
        <position position="299"/>
    </location>
</feature>
<reference evidence="3" key="1">
    <citation type="submission" date="2021-02" db="EMBL/GenBank/DDBJ databases">
        <authorList>
            <person name="Nowell W R."/>
        </authorList>
    </citation>
    <scope>NUCLEOTIDE SEQUENCE</scope>
</reference>
<comment type="caution">
    <text evidence="3">The sequence shown here is derived from an EMBL/GenBank/DDBJ whole genome shotgun (WGS) entry which is preliminary data.</text>
</comment>
<dbReference type="Proteomes" id="UP000677228">
    <property type="component" value="Unassembled WGS sequence"/>
</dbReference>
<sequence length="299" mass="32730">IDEQTPSLQKSAEENDQAKSSQISSSIEEKSVVEDKSEAQQQTEKLEGEISPDDSWGAAARQILSVPVKAAGDFIEKVVSSVQSDSSQHETDFDTNISGEKPTTEPLPDVDRDLMQTTSGELTEIMHQLLNLEKTVVKHDDQQQQPPSSIAKSLTPAEIVSRYESMIEHVESLQKPLIENQTSAAETSTPGTKADLLDTIELSHRYDNLIGKLNTLEKGAIKSIPQIGQVDTPHQLRDSFNEVSDRKPIPDNSTTIQKLSSTIEKVTSTVTDNVQTASPSADTQEHRSTELKPSPSDDS</sequence>
<evidence type="ECO:0000313" key="6">
    <source>
        <dbReference type="Proteomes" id="UP000663829"/>
    </source>
</evidence>
<feature type="compositionally biased region" description="Basic and acidic residues" evidence="1">
    <location>
        <begin position="27"/>
        <end position="48"/>
    </location>
</feature>
<feature type="non-terminal residue" evidence="3">
    <location>
        <position position="1"/>
    </location>
</feature>
<evidence type="ECO:0000313" key="5">
    <source>
        <dbReference type="EMBL" id="CAF4571182.1"/>
    </source>
</evidence>
<dbReference type="EMBL" id="CAJOBA010083731">
    <property type="protein sequence ID" value="CAF4453612.1"/>
    <property type="molecule type" value="Genomic_DNA"/>
</dbReference>
<dbReference type="EMBL" id="CAJNOQ010050227">
    <property type="protein sequence ID" value="CAF1648166.1"/>
    <property type="molecule type" value="Genomic_DNA"/>
</dbReference>
<dbReference type="EMBL" id="CAJNOK010058242">
    <property type="protein sequence ID" value="CAF1628713.1"/>
    <property type="molecule type" value="Genomic_DNA"/>
</dbReference>
<feature type="region of interest" description="Disordered" evidence="1">
    <location>
        <begin position="80"/>
        <end position="112"/>
    </location>
</feature>
<gene>
    <name evidence="3" type="ORF">GPM918_LOCUS45353</name>
    <name evidence="2" type="ORF">OVA965_LOCUS43603</name>
    <name evidence="5" type="ORF">SRO942_LOCUS47776</name>
    <name evidence="4" type="ORF">TMI583_LOCUS45934</name>
</gene>
<name>A0A816EBE8_9BILA</name>
<feature type="compositionally biased region" description="Polar residues" evidence="1">
    <location>
        <begin position="1"/>
        <end position="10"/>
    </location>
</feature>
<accession>A0A816EBE8</accession>
<organism evidence="3 6">
    <name type="scientific">Didymodactylos carnosus</name>
    <dbReference type="NCBI Taxonomy" id="1234261"/>
    <lineage>
        <taxon>Eukaryota</taxon>
        <taxon>Metazoa</taxon>
        <taxon>Spiralia</taxon>
        <taxon>Gnathifera</taxon>
        <taxon>Rotifera</taxon>
        <taxon>Eurotatoria</taxon>
        <taxon>Bdelloidea</taxon>
        <taxon>Philodinida</taxon>
        <taxon>Philodinidae</taxon>
        <taxon>Didymodactylos</taxon>
    </lineage>
</organism>
<dbReference type="Proteomes" id="UP000681722">
    <property type="component" value="Unassembled WGS sequence"/>
</dbReference>
<dbReference type="Proteomes" id="UP000682733">
    <property type="component" value="Unassembled WGS sequence"/>
</dbReference>
<evidence type="ECO:0000313" key="2">
    <source>
        <dbReference type="EMBL" id="CAF1628713.1"/>
    </source>
</evidence>
<keyword evidence="6" id="KW-1185">Reference proteome</keyword>